<dbReference type="Proteomes" id="UP000324800">
    <property type="component" value="Unassembled WGS sequence"/>
</dbReference>
<dbReference type="EMBL" id="SNRW01001857">
    <property type="protein sequence ID" value="KAA6394752.1"/>
    <property type="molecule type" value="Genomic_DNA"/>
</dbReference>
<organism evidence="1 2">
    <name type="scientific">Streblomastix strix</name>
    <dbReference type="NCBI Taxonomy" id="222440"/>
    <lineage>
        <taxon>Eukaryota</taxon>
        <taxon>Metamonada</taxon>
        <taxon>Preaxostyla</taxon>
        <taxon>Oxymonadida</taxon>
        <taxon>Streblomastigidae</taxon>
        <taxon>Streblomastix</taxon>
    </lineage>
</organism>
<comment type="caution">
    <text evidence="1">The sequence shown here is derived from an EMBL/GenBank/DDBJ whole genome shotgun (WGS) entry which is preliminary data.</text>
</comment>
<accession>A0A5J4WJP6</accession>
<dbReference type="AlphaFoldDB" id="A0A5J4WJP6"/>
<proteinExistence type="predicted"/>
<reference evidence="1 2" key="1">
    <citation type="submission" date="2019-03" db="EMBL/GenBank/DDBJ databases">
        <title>Single cell metagenomics reveals metabolic interactions within the superorganism composed of flagellate Streblomastix strix and complex community of Bacteroidetes bacteria on its surface.</title>
        <authorList>
            <person name="Treitli S.C."/>
            <person name="Kolisko M."/>
            <person name="Husnik F."/>
            <person name="Keeling P."/>
            <person name="Hampl V."/>
        </authorList>
    </citation>
    <scope>NUCLEOTIDE SEQUENCE [LARGE SCALE GENOMIC DNA]</scope>
    <source>
        <strain evidence="1">ST1C</strain>
    </source>
</reference>
<protein>
    <submittedName>
        <fullName evidence="1">Uncharacterized protein</fullName>
    </submittedName>
</protein>
<name>A0A5J4WJP6_9EUKA</name>
<evidence type="ECO:0000313" key="1">
    <source>
        <dbReference type="EMBL" id="KAA6394752.1"/>
    </source>
</evidence>
<sequence>MRRVEVRGKILYPDIDPIESFVYRRYGLYRKDDFDYFTDKRVEIPRNLRWIQEVGENLSSIHIAAFEVQLGVLSTQLLYAERF</sequence>
<evidence type="ECO:0000313" key="2">
    <source>
        <dbReference type="Proteomes" id="UP000324800"/>
    </source>
</evidence>
<gene>
    <name evidence="1" type="ORF">EZS28_009715</name>
</gene>